<dbReference type="PANTHER" id="PTHR16140">
    <property type="entry name" value="NON-STRUCTURAL MAINTENANCE OF CHROMOSOMES ELEMENT 4"/>
    <property type="match status" value="1"/>
</dbReference>
<dbReference type="Pfam" id="PF08743">
    <property type="entry name" value="Nse4_C"/>
    <property type="match status" value="1"/>
</dbReference>
<dbReference type="GO" id="GO:0005634">
    <property type="term" value="C:nucleus"/>
    <property type="evidence" value="ECO:0007669"/>
    <property type="project" value="UniProtKB-SubCell"/>
</dbReference>
<evidence type="ECO:0000256" key="5">
    <source>
        <dbReference type="ARBA" id="ARBA00023204"/>
    </source>
</evidence>
<evidence type="ECO:0000256" key="6">
    <source>
        <dbReference type="ARBA" id="ARBA00023242"/>
    </source>
</evidence>
<evidence type="ECO:0000259" key="8">
    <source>
        <dbReference type="Pfam" id="PF08743"/>
    </source>
</evidence>
<keyword evidence="3 7" id="KW-0227">DNA damage</keyword>
<dbReference type="PANTHER" id="PTHR16140:SF0">
    <property type="entry name" value="NON-STRUCTURAL MAINTENANCE OF CHROMOSOMES ELEMENT 4"/>
    <property type="match status" value="1"/>
</dbReference>
<keyword evidence="6 7" id="KW-0539">Nucleus</keyword>
<reference evidence="9" key="1">
    <citation type="submission" date="2014-02" db="EMBL/GenBank/DDBJ databases">
        <authorList>
            <person name="Genoscope - CEA"/>
        </authorList>
    </citation>
    <scope>NUCLEOTIDE SEQUENCE</scope>
    <source>
        <strain evidence="9">LS3</strain>
    </source>
</reference>
<comment type="similarity">
    <text evidence="2 7">Belongs to the NSE4 family.</text>
</comment>
<comment type="subunit">
    <text evidence="7">Component of the SMC5-SMC6 complex.</text>
</comment>
<evidence type="ECO:0000256" key="2">
    <source>
        <dbReference type="ARBA" id="ARBA00008997"/>
    </source>
</evidence>
<dbReference type="GO" id="GO:0030915">
    <property type="term" value="C:Smc5-Smc6 complex"/>
    <property type="evidence" value="ECO:0007669"/>
    <property type="project" value="UniProtKB-UniRule"/>
</dbReference>
<keyword evidence="4 7" id="KW-0233">DNA recombination</keyword>
<comment type="function">
    <text evidence="7">Component of the SMC5-SMC6 complex, that promotes sister chromatid alignment after DNA damage and facilitates double-stranded DNA breaks (DSBs) repair via homologous recombination between sister chromatids.</text>
</comment>
<dbReference type="GO" id="GO:0006310">
    <property type="term" value="P:DNA recombination"/>
    <property type="evidence" value="ECO:0007669"/>
    <property type="project" value="UniProtKB-UniRule"/>
</dbReference>
<evidence type="ECO:0000256" key="7">
    <source>
        <dbReference type="RuleBase" id="RU365071"/>
    </source>
</evidence>
<sequence>MSQQERHDDAESHEILNKYQALGAKVISIRDDDSEGVEIVQQVMDSKEELFARVDRMNEFKADVELTYATASKIVNIAEYERRGRSNIDVDGLYDKLKQMIASQSAVTTMKKLGKVASAQSKRPPVIDFMVGPISLTRRVIERRRPGERLTFDENQQQSTRQLQSDEVANQNLQDQQTVTIRQIYTVLRQQVENSGGPVHYYEFVINPHDFAQTNENMFFLSFLVRDGKVKLDVDDDDLPVLSIAEPAERDEGSQAKRRKVSQTVISMDYDSYLKLIDLYDIKDTIIPNRDYSDLAF</sequence>
<dbReference type="InterPro" id="IPR027786">
    <property type="entry name" value="Nse4/EID"/>
</dbReference>
<feature type="domain" description="Non-structural maintenance of chromosome element 4 C-terminal" evidence="8">
    <location>
        <begin position="198"/>
        <end position="287"/>
    </location>
</feature>
<dbReference type="AlphaFoldDB" id="A0A060TBP0"/>
<accession>A0A060TBP0</accession>
<evidence type="ECO:0000256" key="1">
    <source>
        <dbReference type="ARBA" id="ARBA00004123"/>
    </source>
</evidence>
<evidence type="ECO:0000256" key="4">
    <source>
        <dbReference type="ARBA" id="ARBA00023172"/>
    </source>
</evidence>
<keyword evidence="5 7" id="KW-0234">DNA repair</keyword>
<name>A0A060TBP0_BLAAD</name>
<dbReference type="EMBL" id="HG937692">
    <property type="protein sequence ID" value="CDP36616.1"/>
    <property type="molecule type" value="Genomic_DNA"/>
</dbReference>
<gene>
    <name evidence="9" type="ORF">GNLVRS02_ARAD1B17138g</name>
</gene>
<reference evidence="9" key="2">
    <citation type="submission" date="2014-06" db="EMBL/GenBank/DDBJ databases">
        <title>The complete genome of Blastobotrys (Arxula) adeninivorans LS3 - a yeast of biotechnological interest.</title>
        <authorList>
            <person name="Kunze G."/>
            <person name="Gaillardin C."/>
            <person name="Czernicka M."/>
            <person name="Durrens P."/>
            <person name="Martin T."/>
            <person name="Boer E."/>
            <person name="Gabaldon T."/>
            <person name="Cruz J."/>
            <person name="Talla E."/>
            <person name="Marck C."/>
            <person name="Goffeau A."/>
            <person name="Barbe V."/>
            <person name="Baret P."/>
            <person name="Baronian K."/>
            <person name="Beier S."/>
            <person name="Bleykasten C."/>
            <person name="Bode R."/>
            <person name="Casaregola S."/>
            <person name="Despons L."/>
            <person name="Fairhead C."/>
            <person name="Giersberg M."/>
            <person name="Gierski P."/>
            <person name="Hahnel U."/>
            <person name="Hartmann A."/>
            <person name="Jankowska D."/>
            <person name="Jubin C."/>
            <person name="Jung P."/>
            <person name="Lafontaine I."/>
            <person name="Leh-Louis V."/>
            <person name="Lemaire M."/>
            <person name="Marcet-Houben M."/>
            <person name="Mascher M."/>
            <person name="Morel G."/>
            <person name="Richard G.-F."/>
            <person name="Riechen J."/>
            <person name="Sacerdot C."/>
            <person name="Sarkar A."/>
            <person name="Savel G."/>
            <person name="Schacherer J."/>
            <person name="Sherman D."/>
            <person name="Straub M.-L."/>
            <person name="Stein N."/>
            <person name="Thierry A."/>
            <person name="Trautwein-Schult A."/>
            <person name="Westhof E."/>
            <person name="Worch S."/>
            <person name="Dujon B."/>
            <person name="Souciet J.-L."/>
            <person name="Wincker P."/>
            <person name="Scholz U."/>
            <person name="Neuveglise N."/>
        </authorList>
    </citation>
    <scope>NUCLEOTIDE SEQUENCE</scope>
    <source>
        <strain evidence="9">LS3</strain>
    </source>
</reference>
<dbReference type="GO" id="GO:0006281">
    <property type="term" value="P:DNA repair"/>
    <property type="evidence" value="ECO:0007669"/>
    <property type="project" value="UniProtKB-UniRule"/>
</dbReference>
<comment type="subcellular location">
    <subcellularLocation>
        <location evidence="1 7">Nucleus</location>
    </subcellularLocation>
</comment>
<dbReference type="PhylomeDB" id="A0A060TBP0"/>
<evidence type="ECO:0000313" key="9">
    <source>
        <dbReference type="EMBL" id="CDP36616.1"/>
    </source>
</evidence>
<evidence type="ECO:0000256" key="3">
    <source>
        <dbReference type="ARBA" id="ARBA00022763"/>
    </source>
</evidence>
<proteinExistence type="inferred from homology"/>
<dbReference type="InterPro" id="IPR014854">
    <property type="entry name" value="Nse4_C"/>
</dbReference>
<organism evidence="9">
    <name type="scientific">Blastobotrys adeninivorans</name>
    <name type="common">Yeast</name>
    <name type="synonym">Arxula adeninivorans</name>
    <dbReference type="NCBI Taxonomy" id="409370"/>
    <lineage>
        <taxon>Eukaryota</taxon>
        <taxon>Fungi</taxon>
        <taxon>Dikarya</taxon>
        <taxon>Ascomycota</taxon>
        <taxon>Saccharomycotina</taxon>
        <taxon>Dipodascomycetes</taxon>
        <taxon>Dipodascales</taxon>
        <taxon>Trichomonascaceae</taxon>
        <taxon>Blastobotrys</taxon>
    </lineage>
</organism>
<protein>
    <recommendedName>
        <fullName evidence="7">Non-structural maintenance of chromosomes element 4</fullName>
    </recommendedName>
</protein>